<organism evidence="8 9">
    <name type="scientific">Jaminaea rosea</name>
    <dbReference type="NCBI Taxonomy" id="1569628"/>
    <lineage>
        <taxon>Eukaryota</taxon>
        <taxon>Fungi</taxon>
        <taxon>Dikarya</taxon>
        <taxon>Basidiomycota</taxon>
        <taxon>Ustilaginomycotina</taxon>
        <taxon>Exobasidiomycetes</taxon>
        <taxon>Microstromatales</taxon>
        <taxon>Microstromatales incertae sedis</taxon>
        <taxon>Jaminaea</taxon>
    </lineage>
</organism>
<evidence type="ECO:0000313" key="9">
    <source>
        <dbReference type="Proteomes" id="UP000245884"/>
    </source>
</evidence>
<dbReference type="GO" id="GO:0004190">
    <property type="term" value="F:aspartic-type endopeptidase activity"/>
    <property type="evidence" value="ECO:0007669"/>
    <property type="project" value="UniProtKB-KW"/>
</dbReference>
<feature type="domain" description="Peptidase A1" evidence="7">
    <location>
        <begin position="103"/>
        <end position="406"/>
    </location>
</feature>
<feature type="active site" evidence="3">
    <location>
        <position position="293"/>
    </location>
</feature>
<dbReference type="Proteomes" id="UP000245884">
    <property type="component" value="Unassembled WGS sequence"/>
</dbReference>
<feature type="compositionally biased region" description="Low complexity" evidence="5">
    <location>
        <begin position="26"/>
        <end position="41"/>
    </location>
</feature>
<dbReference type="PROSITE" id="PS51767">
    <property type="entry name" value="PEPTIDASE_A1"/>
    <property type="match status" value="1"/>
</dbReference>
<dbReference type="AlphaFoldDB" id="A0A316UR12"/>
<reference evidence="8 9" key="1">
    <citation type="journal article" date="2018" name="Mol. Biol. Evol.">
        <title>Broad Genomic Sampling Reveals a Smut Pathogenic Ancestry of the Fungal Clade Ustilaginomycotina.</title>
        <authorList>
            <person name="Kijpornyongpan T."/>
            <person name="Mondo S.J."/>
            <person name="Barry K."/>
            <person name="Sandor L."/>
            <person name="Lee J."/>
            <person name="Lipzen A."/>
            <person name="Pangilinan J."/>
            <person name="LaButti K."/>
            <person name="Hainaut M."/>
            <person name="Henrissat B."/>
            <person name="Grigoriev I.V."/>
            <person name="Spatafora J.W."/>
            <person name="Aime M.C."/>
        </authorList>
    </citation>
    <scope>NUCLEOTIDE SEQUENCE [LARGE SCALE GENOMIC DNA]</scope>
    <source>
        <strain evidence="8 9">MCA 5214</strain>
    </source>
</reference>
<keyword evidence="4 8" id="KW-0645">Protease</keyword>
<name>A0A316UR12_9BASI</name>
<evidence type="ECO:0000256" key="1">
    <source>
        <dbReference type="ARBA" id="ARBA00007447"/>
    </source>
</evidence>
<dbReference type="InterPro" id="IPR021109">
    <property type="entry name" value="Peptidase_aspartic_dom_sf"/>
</dbReference>
<dbReference type="SUPFAM" id="SSF50630">
    <property type="entry name" value="Acid proteases"/>
    <property type="match status" value="1"/>
</dbReference>
<dbReference type="Pfam" id="PF00026">
    <property type="entry name" value="Asp"/>
    <property type="match status" value="1"/>
</dbReference>
<evidence type="ECO:0000256" key="2">
    <source>
        <dbReference type="ARBA" id="ARBA00022750"/>
    </source>
</evidence>
<dbReference type="InterPro" id="IPR001461">
    <property type="entry name" value="Aspartic_peptidase_A1"/>
</dbReference>
<evidence type="ECO:0000256" key="4">
    <source>
        <dbReference type="RuleBase" id="RU000454"/>
    </source>
</evidence>
<evidence type="ECO:0000256" key="6">
    <source>
        <dbReference type="SAM" id="SignalP"/>
    </source>
</evidence>
<dbReference type="InterPro" id="IPR033121">
    <property type="entry name" value="PEPTIDASE_A1"/>
</dbReference>
<dbReference type="GO" id="GO:0006508">
    <property type="term" value="P:proteolysis"/>
    <property type="evidence" value="ECO:0007669"/>
    <property type="project" value="UniProtKB-KW"/>
</dbReference>
<comment type="similarity">
    <text evidence="1 4">Belongs to the peptidase A1 family.</text>
</comment>
<dbReference type="PANTHER" id="PTHR47966:SF57">
    <property type="entry name" value="PEPTIDASE A1 DOMAIN-CONTAINING PROTEIN"/>
    <property type="match status" value="1"/>
</dbReference>
<feature type="signal peptide" evidence="6">
    <location>
        <begin position="1"/>
        <end position="24"/>
    </location>
</feature>
<dbReference type="InterPro" id="IPR001969">
    <property type="entry name" value="Aspartic_peptidase_AS"/>
</dbReference>
<keyword evidence="4" id="KW-0378">Hydrolase</keyword>
<dbReference type="InterPro" id="IPR034164">
    <property type="entry name" value="Pepsin-like_dom"/>
</dbReference>
<dbReference type="PANTHER" id="PTHR47966">
    <property type="entry name" value="BETA-SITE APP-CLEAVING ENZYME, ISOFORM A-RELATED"/>
    <property type="match status" value="1"/>
</dbReference>
<evidence type="ECO:0000259" key="7">
    <source>
        <dbReference type="PROSITE" id="PS51767"/>
    </source>
</evidence>
<dbReference type="PROSITE" id="PS00141">
    <property type="entry name" value="ASP_PROTEASE"/>
    <property type="match status" value="1"/>
</dbReference>
<sequence>MVTSPLSPRGLFLLCLAAAATTYAAPAPSPDVSVSSSSKSPRTYPIVKKRTPTRTGDDLLSWANNHRSHLQGKYGFETATSSSSKRRDVGVAPLVNYQHDSTWYATFEVGTPAKALNLVLDTGSSDIWVSASNFTPSASSTFSNASSAFSITYGSGAVNGYEARDTFTLAGHTVPGMPFAVATEVSSNLEDDVTSGIAGLGFQALSSANSVPFWQAANESEFSFYLQRSPSTDDVTVSTGGYFTLGGTNTSLYQGDINWSNVISKTYWLITLGGVSVADSSIDIGSTNKAAIDSGTTLIGGPESVIAAMYSKIDGASAIEGADGYYQYPCDSSVNATLTFGNQQYSLGSDQFEVAALDSSGEYCMGAFFSVGSTSASTLQWIVGDAFLSSVYTIMQNGDTARVGFAALADGLNDGGASSTTVARTQPATTSGAAQHKAMAAQLAVMAVLAAVVGQALLC</sequence>
<accession>A0A316UR12</accession>
<dbReference type="EMBL" id="KZ819667">
    <property type="protein sequence ID" value="PWN27740.1"/>
    <property type="molecule type" value="Genomic_DNA"/>
</dbReference>
<dbReference type="CDD" id="cd05471">
    <property type="entry name" value="pepsin_like"/>
    <property type="match status" value="1"/>
</dbReference>
<keyword evidence="2 4" id="KW-0064">Aspartyl protease</keyword>
<keyword evidence="9" id="KW-1185">Reference proteome</keyword>
<evidence type="ECO:0000313" key="8">
    <source>
        <dbReference type="EMBL" id="PWN27740.1"/>
    </source>
</evidence>
<gene>
    <name evidence="8" type="ORF">BDZ90DRAFT_219900</name>
</gene>
<evidence type="ECO:0000256" key="5">
    <source>
        <dbReference type="SAM" id="MobiDB-lite"/>
    </source>
</evidence>
<keyword evidence="6" id="KW-0732">Signal</keyword>
<dbReference type="RefSeq" id="XP_025362352.1">
    <property type="nucleotide sequence ID" value="XM_025504417.1"/>
</dbReference>
<feature type="chain" id="PRO_5016249441" evidence="6">
    <location>
        <begin position="25"/>
        <end position="459"/>
    </location>
</feature>
<evidence type="ECO:0000256" key="3">
    <source>
        <dbReference type="PIRSR" id="PIRSR601461-1"/>
    </source>
</evidence>
<feature type="active site" evidence="3">
    <location>
        <position position="121"/>
    </location>
</feature>
<protein>
    <submittedName>
        <fullName evidence="8">Acid protease</fullName>
    </submittedName>
</protein>
<dbReference type="Gene3D" id="2.40.70.10">
    <property type="entry name" value="Acid Proteases"/>
    <property type="match status" value="2"/>
</dbReference>
<dbReference type="GeneID" id="37026240"/>
<feature type="region of interest" description="Disordered" evidence="5">
    <location>
        <begin position="26"/>
        <end position="52"/>
    </location>
</feature>
<proteinExistence type="inferred from homology"/>
<dbReference type="OrthoDB" id="771136at2759"/>
<dbReference type="STRING" id="1569628.A0A316UR12"/>
<dbReference type="PRINTS" id="PR00792">
    <property type="entry name" value="PEPSIN"/>
</dbReference>